<organism evidence="4 5">
    <name type="scientific">Paenibacillus odorifer</name>
    <dbReference type="NCBI Taxonomy" id="189426"/>
    <lineage>
        <taxon>Bacteria</taxon>
        <taxon>Bacillati</taxon>
        <taxon>Bacillota</taxon>
        <taxon>Bacilli</taxon>
        <taxon>Bacillales</taxon>
        <taxon>Paenibacillaceae</taxon>
        <taxon>Paenibacillus</taxon>
    </lineage>
</organism>
<dbReference type="InterPro" id="IPR029044">
    <property type="entry name" value="Nucleotide-diphossugar_trans"/>
</dbReference>
<reference evidence="4 5" key="1">
    <citation type="submission" date="2016-10" db="EMBL/GenBank/DDBJ databases">
        <title>Paenibacillus species isolates.</title>
        <authorList>
            <person name="Beno S.M."/>
        </authorList>
    </citation>
    <scope>NUCLEOTIDE SEQUENCE [LARGE SCALE GENOMIC DNA]</scope>
    <source>
        <strain evidence="4 5">FSL H7-0918</strain>
    </source>
</reference>
<protein>
    <recommendedName>
        <fullName evidence="3">Glycosyltransferase 2-like domain-containing protein</fullName>
    </recommendedName>
</protein>
<dbReference type="AlphaFoldDB" id="A0AB36J790"/>
<evidence type="ECO:0000313" key="4">
    <source>
        <dbReference type="EMBL" id="OME13839.1"/>
    </source>
</evidence>
<keyword evidence="2" id="KW-0472">Membrane</keyword>
<feature type="domain" description="Glycosyltransferase 2-like" evidence="3">
    <location>
        <begin position="5"/>
        <end position="134"/>
    </location>
</feature>
<keyword evidence="2" id="KW-0812">Transmembrane</keyword>
<evidence type="ECO:0000256" key="1">
    <source>
        <dbReference type="ARBA" id="ARBA00006739"/>
    </source>
</evidence>
<dbReference type="EMBL" id="MPTO01000027">
    <property type="protein sequence ID" value="OME13839.1"/>
    <property type="molecule type" value="Genomic_DNA"/>
</dbReference>
<dbReference type="PANTHER" id="PTHR22916">
    <property type="entry name" value="GLYCOSYLTRANSFERASE"/>
    <property type="match status" value="1"/>
</dbReference>
<dbReference type="SUPFAM" id="SSF53448">
    <property type="entry name" value="Nucleotide-diphospho-sugar transferases"/>
    <property type="match status" value="1"/>
</dbReference>
<name>A0AB36J790_9BACL</name>
<dbReference type="RefSeq" id="WP_076137803.1">
    <property type="nucleotide sequence ID" value="NZ_MPTO01000027.1"/>
</dbReference>
<evidence type="ECO:0000256" key="2">
    <source>
        <dbReference type="SAM" id="Phobius"/>
    </source>
</evidence>
<dbReference type="Gene3D" id="3.90.550.10">
    <property type="entry name" value="Spore Coat Polysaccharide Biosynthesis Protein SpsA, Chain A"/>
    <property type="match status" value="1"/>
</dbReference>
<evidence type="ECO:0000259" key="3">
    <source>
        <dbReference type="Pfam" id="PF00535"/>
    </source>
</evidence>
<gene>
    <name evidence="4" type="ORF">BSK47_24620</name>
</gene>
<dbReference type="PANTHER" id="PTHR22916:SF3">
    <property type="entry name" value="UDP-GLCNAC:BETAGAL BETA-1,3-N-ACETYLGLUCOSAMINYLTRANSFERASE-LIKE PROTEIN 1"/>
    <property type="match status" value="1"/>
</dbReference>
<dbReference type="CDD" id="cd00761">
    <property type="entry name" value="Glyco_tranf_GTA_type"/>
    <property type="match status" value="1"/>
</dbReference>
<proteinExistence type="inferred from homology"/>
<evidence type="ECO:0000313" key="5">
    <source>
        <dbReference type="Proteomes" id="UP000187323"/>
    </source>
</evidence>
<dbReference type="GO" id="GO:0016758">
    <property type="term" value="F:hexosyltransferase activity"/>
    <property type="evidence" value="ECO:0007669"/>
    <property type="project" value="UniProtKB-ARBA"/>
</dbReference>
<sequence>MIPISIIMPVYNSEEYISLAIESILSQTFKEFELIIVNDGSTDRSGEICDYYASQDNRIRVVHQNNKGISAARNRGIELSNGEYITFADNDDEFSNELLEENYSIAKKYEADIVKYGISYYVVSETKKIKVQIRSEKFQVLSREQIKEAYLLLKKDKFLVYVWDGLYKAELIKNKIYFNEKLKYGGEDIDFNLSIFPFINKLAINPTEHYIHYKRFSHSTAVKFNDNKLDAYIINAELEYKMINSQSFENEIWNECLSSYIVQILFALTKIETKSIRDKMIFLRNISKLDCFKANYNYSKLIELGEKNKKKAVILTLYKLKLFLVLYFSMYIFGNKTN</sequence>
<dbReference type="InterPro" id="IPR001173">
    <property type="entry name" value="Glyco_trans_2-like"/>
</dbReference>
<comment type="similarity">
    <text evidence="1">Belongs to the glycosyltransferase 2 family.</text>
</comment>
<dbReference type="Proteomes" id="UP000187323">
    <property type="component" value="Unassembled WGS sequence"/>
</dbReference>
<keyword evidence="2" id="KW-1133">Transmembrane helix</keyword>
<comment type="caution">
    <text evidence="4">The sequence shown here is derived from an EMBL/GenBank/DDBJ whole genome shotgun (WGS) entry which is preliminary data.</text>
</comment>
<feature type="transmembrane region" description="Helical" evidence="2">
    <location>
        <begin position="312"/>
        <end position="333"/>
    </location>
</feature>
<accession>A0AB36J790</accession>
<dbReference type="Pfam" id="PF00535">
    <property type="entry name" value="Glycos_transf_2"/>
    <property type="match status" value="1"/>
</dbReference>